<dbReference type="InterPro" id="IPR022233">
    <property type="entry name" value="TRAPPC10/Trs130_C"/>
</dbReference>
<evidence type="ECO:0000259" key="2">
    <source>
        <dbReference type="Pfam" id="PF12584"/>
    </source>
</evidence>
<gene>
    <name evidence="3" type="ORF">FALBO_17296</name>
</gene>
<comment type="caution">
    <text evidence="3">The sequence shown here is derived from an EMBL/GenBank/DDBJ whole genome shotgun (WGS) entry which is preliminary data.</text>
</comment>
<dbReference type="GO" id="GO:0006891">
    <property type="term" value="P:intra-Golgi vesicle-mediated transport"/>
    <property type="evidence" value="ECO:0007669"/>
    <property type="project" value="TreeGrafter"/>
</dbReference>
<name>A0A8H4NP54_9HYPO</name>
<dbReference type="GO" id="GO:1990071">
    <property type="term" value="C:TRAPPII protein complex"/>
    <property type="evidence" value="ECO:0007669"/>
    <property type="project" value="InterPro"/>
</dbReference>
<evidence type="ECO:0000313" key="3">
    <source>
        <dbReference type="EMBL" id="KAF4442440.1"/>
    </source>
</evidence>
<dbReference type="EMBL" id="JAADYS010003778">
    <property type="protein sequence ID" value="KAF4442440.1"/>
    <property type="molecule type" value="Genomic_DNA"/>
</dbReference>
<proteinExistence type="predicted"/>
<dbReference type="AlphaFoldDB" id="A0A8H4NP54"/>
<dbReference type="OrthoDB" id="5152830at2759"/>
<reference evidence="3 4" key="1">
    <citation type="submission" date="2020-01" db="EMBL/GenBank/DDBJ databases">
        <title>Identification and distribution of gene clusters putatively required for synthesis of sphingolipid metabolism inhibitors in phylogenetically diverse species of the filamentous fungus Fusarium.</title>
        <authorList>
            <person name="Kim H.-S."/>
            <person name="Busman M."/>
            <person name="Brown D.W."/>
            <person name="Divon H."/>
            <person name="Uhlig S."/>
            <person name="Proctor R.H."/>
        </authorList>
    </citation>
    <scope>NUCLEOTIDE SEQUENCE [LARGE SCALE GENOMIC DNA]</scope>
    <source>
        <strain evidence="3 4">NRRL 20459</strain>
    </source>
</reference>
<organism evidence="3 4">
    <name type="scientific">Fusarium albosuccineum</name>
    <dbReference type="NCBI Taxonomy" id="1237068"/>
    <lineage>
        <taxon>Eukaryota</taxon>
        <taxon>Fungi</taxon>
        <taxon>Dikarya</taxon>
        <taxon>Ascomycota</taxon>
        <taxon>Pezizomycotina</taxon>
        <taxon>Sordariomycetes</taxon>
        <taxon>Hypocreomycetidae</taxon>
        <taxon>Hypocreales</taxon>
        <taxon>Nectriaceae</taxon>
        <taxon>Fusarium</taxon>
        <taxon>Fusarium decemcellulare species complex</taxon>
    </lineage>
</organism>
<accession>A0A8H4NP54</accession>
<dbReference type="Proteomes" id="UP000554235">
    <property type="component" value="Unassembled WGS sequence"/>
</dbReference>
<protein>
    <submittedName>
        <fullName evidence="3">Trafficking particle complex subunit 10</fullName>
    </submittedName>
</protein>
<dbReference type="InterPro" id="IPR045126">
    <property type="entry name" value="TRAPPC10/Trs130"/>
</dbReference>
<evidence type="ECO:0000313" key="4">
    <source>
        <dbReference type="Proteomes" id="UP000554235"/>
    </source>
</evidence>
<keyword evidence="4" id="KW-1185">Reference proteome</keyword>
<feature type="domain" description="TRAPPC10/Trs130 C-terminal" evidence="2">
    <location>
        <begin position="11"/>
        <end position="128"/>
    </location>
</feature>
<sequence length="166" mass="18174">MLDPKPGALPTVSINQMLPATLHLKWTQVWDTEMQHKNDTEYSYEVTAPGDTWLVGGRRKGHFVIPGSTGDPLSSTPETEAEIPLILIPLREGWLPYPSIEMREVKEVQENQPQICEVDYKNLGESIRAVGERKSVTVSLDASGPGGGPLVLESEGLGRETGRVVA</sequence>
<feature type="compositionally biased region" description="Basic and acidic residues" evidence="1">
    <location>
        <begin position="156"/>
        <end position="166"/>
    </location>
</feature>
<dbReference type="GO" id="GO:0034498">
    <property type="term" value="P:early endosome to Golgi transport"/>
    <property type="evidence" value="ECO:0007669"/>
    <property type="project" value="TreeGrafter"/>
</dbReference>
<evidence type="ECO:0000256" key="1">
    <source>
        <dbReference type="SAM" id="MobiDB-lite"/>
    </source>
</evidence>
<dbReference type="PANTHER" id="PTHR13251">
    <property type="entry name" value="EPILEPSY HOLOPROSENCEPHALY CANDIDATE 1/TMEM1"/>
    <property type="match status" value="1"/>
</dbReference>
<feature type="region of interest" description="Disordered" evidence="1">
    <location>
        <begin position="140"/>
        <end position="166"/>
    </location>
</feature>
<dbReference type="GO" id="GO:0005829">
    <property type="term" value="C:cytosol"/>
    <property type="evidence" value="ECO:0007669"/>
    <property type="project" value="GOC"/>
</dbReference>
<dbReference type="PANTHER" id="PTHR13251:SF3">
    <property type="entry name" value="TRAFFICKING PROTEIN PARTICLE COMPLEX SUBUNIT 10"/>
    <property type="match status" value="1"/>
</dbReference>
<dbReference type="Pfam" id="PF12584">
    <property type="entry name" value="TRAPPC10"/>
    <property type="match status" value="1"/>
</dbReference>